<organism evidence="2 3">
    <name type="scientific">Ectothiorhodosinus mongolicus</name>
    <dbReference type="NCBI Taxonomy" id="233100"/>
    <lineage>
        <taxon>Bacteria</taxon>
        <taxon>Pseudomonadati</taxon>
        <taxon>Pseudomonadota</taxon>
        <taxon>Gammaproteobacteria</taxon>
        <taxon>Chromatiales</taxon>
        <taxon>Ectothiorhodospiraceae</taxon>
        <taxon>Ectothiorhodosinus</taxon>
    </lineage>
</organism>
<name>A0A1R3VUA6_9GAMM</name>
<dbReference type="RefSeq" id="WP_084178682.1">
    <property type="nucleotide sequence ID" value="NZ_CP023018.1"/>
</dbReference>
<evidence type="ECO:0000313" key="2">
    <source>
        <dbReference type="EMBL" id="SIT68545.1"/>
    </source>
</evidence>
<feature type="domain" description="Aminoglycoside phosphotransferase" evidence="1">
    <location>
        <begin position="31"/>
        <end position="253"/>
    </location>
</feature>
<dbReference type="Proteomes" id="UP000223759">
    <property type="component" value="Unassembled WGS sequence"/>
</dbReference>
<evidence type="ECO:0000313" key="3">
    <source>
        <dbReference type="Proteomes" id="UP000223759"/>
    </source>
</evidence>
<protein>
    <recommendedName>
        <fullName evidence="1">Aminoglycoside phosphotransferase domain-containing protein</fullName>
    </recommendedName>
</protein>
<reference evidence="2 3" key="1">
    <citation type="submission" date="2017-01" db="EMBL/GenBank/DDBJ databases">
        <authorList>
            <person name="Mah S.A."/>
            <person name="Swanson W.J."/>
            <person name="Moy G.W."/>
            <person name="Vacquier V.D."/>
        </authorList>
    </citation>
    <scope>NUCLEOTIDE SEQUENCE [LARGE SCALE GENOMIC DNA]</scope>
    <source>
        <strain evidence="2 3">M9</strain>
    </source>
</reference>
<dbReference type="Gene3D" id="3.90.1200.10">
    <property type="match status" value="1"/>
</dbReference>
<dbReference type="InterPro" id="IPR002575">
    <property type="entry name" value="Aminoglycoside_PTrfase"/>
</dbReference>
<gene>
    <name evidence="2" type="ORF">SAMN05216526_0878</name>
</gene>
<keyword evidence="3" id="KW-1185">Reference proteome</keyword>
<dbReference type="EMBL" id="FTPK01000002">
    <property type="protein sequence ID" value="SIT68545.1"/>
    <property type="molecule type" value="Genomic_DNA"/>
</dbReference>
<proteinExistence type="predicted"/>
<dbReference type="OrthoDB" id="9809275at2"/>
<dbReference type="Gene3D" id="3.30.200.20">
    <property type="entry name" value="Phosphorylase Kinase, domain 1"/>
    <property type="match status" value="1"/>
</dbReference>
<evidence type="ECO:0000259" key="1">
    <source>
        <dbReference type="Pfam" id="PF01636"/>
    </source>
</evidence>
<dbReference type="InterPro" id="IPR011009">
    <property type="entry name" value="Kinase-like_dom_sf"/>
</dbReference>
<dbReference type="STRING" id="233100.SAMN05216526_0878"/>
<dbReference type="SUPFAM" id="SSF56112">
    <property type="entry name" value="Protein kinase-like (PK-like)"/>
    <property type="match status" value="1"/>
</dbReference>
<accession>A0A1R3VUA6</accession>
<sequence length="365" mass="41366">MTSIAFPQDDRFAALTAWVAEVLGADAPVPEPLHADASFRRYYRLQGLLQPLVVMDAPPEKESLEAFARIDAYLRTLKLSAPEIRAMDTEQGFALLEDLGNHRFSRALNAGADPEALYRLATDTLVALQQRWPTLAAQEIAPYDEAVLLQEALLLLDWYWPEAWQSPCPDEVRQAYIQAWQEVLPAVFTLPQTLVLRDYHVDNLMVLAGRSGISACGLLDFQDALLGNPAYDLVSLLRDARRDVPPELADAMKGRFYEALVDENPQAWEDSYWILGAQRNSKIIGIFTRLWRRDHKPAYLSHLPRVWRLLDEELQQPALAPVRAWFEQYLPLQRRLALAERAEEELLASSARAEPEASAPSEPRT</sequence>
<dbReference type="Pfam" id="PF01636">
    <property type="entry name" value="APH"/>
    <property type="match status" value="1"/>
</dbReference>
<dbReference type="AlphaFoldDB" id="A0A1R3VUA6"/>